<dbReference type="Proteomes" id="UP000051952">
    <property type="component" value="Unassembled WGS sequence"/>
</dbReference>
<dbReference type="VEuPathDB" id="TriTrypDB:BSAL_13090"/>
<feature type="compositionally biased region" description="Basic and acidic residues" evidence="1">
    <location>
        <begin position="847"/>
        <end position="863"/>
    </location>
</feature>
<gene>
    <name evidence="2" type="ORF">BSAL_13090</name>
</gene>
<evidence type="ECO:0000256" key="1">
    <source>
        <dbReference type="SAM" id="MobiDB-lite"/>
    </source>
</evidence>
<evidence type="ECO:0000313" key="2">
    <source>
        <dbReference type="EMBL" id="CUG88001.1"/>
    </source>
</evidence>
<proteinExistence type="predicted"/>
<evidence type="ECO:0000313" key="3">
    <source>
        <dbReference type="Proteomes" id="UP000051952"/>
    </source>
</evidence>
<keyword evidence="3" id="KW-1185">Reference proteome</keyword>
<reference evidence="3" key="1">
    <citation type="submission" date="2015-09" db="EMBL/GenBank/DDBJ databases">
        <authorList>
            <consortium name="Pathogen Informatics"/>
        </authorList>
    </citation>
    <scope>NUCLEOTIDE SEQUENCE [LARGE SCALE GENOMIC DNA]</scope>
    <source>
        <strain evidence="3">Lake Konstanz</strain>
    </source>
</reference>
<organism evidence="2 3">
    <name type="scientific">Bodo saltans</name>
    <name type="common">Flagellated protozoan</name>
    <dbReference type="NCBI Taxonomy" id="75058"/>
    <lineage>
        <taxon>Eukaryota</taxon>
        <taxon>Discoba</taxon>
        <taxon>Euglenozoa</taxon>
        <taxon>Kinetoplastea</taxon>
        <taxon>Metakinetoplastina</taxon>
        <taxon>Eubodonida</taxon>
        <taxon>Bodonidae</taxon>
        <taxon>Bodo</taxon>
    </lineage>
</organism>
<feature type="region of interest" description="Disordered" evidence="1">
    <location>
        <begin position="846"/>
        <end position="879"/>
    </location>
</feature>
<dbReference type="EMBL" id="CYKH01001607">
    <property type="protein sequence ID" value="CUG88001.1"/>
    <property type="molecule type" value="Genomic_DNA"/>
</dbReference>
<accession>A0A0S4JF00</accession>
<sequence length="1020" mass="113409">MRRWVQSRHPIMQWFCQPTAEAIRATASTPGPQQTSDALHQAIVECLSKNKLKSGTVFAYLGNFEEMRRYADEIEAARGELVSATGCALSDVLTVKEIESLADKHGLKKIMRPECSDWTSLIPTDSVHADVRAHVEQRRNPHKHDTSVLCNYGPSGSGKSVQLLHTTAVATQIIGGMVRRGVSDDVERERCRPLGFCVSFTRHDGTGSYKDRDELTPPSGQLLILTAIALRMAFAVMERSRYTSTPDESNYYSYFVDKMIDKCDMTNDKGNFDSIVAALRQVLKWEGPMFIAVDSFLRAFDYKAPAIATGFSTVCRELLDESPVLPISSSEETGPVIYERYLAISSFYPVHAVDFAAKANRRLIMQPTALLDLCDISRAFAHGTAVINVPPQYATLFASGHVGLTNEQLLFLIHLALSTGLPQEVSSCLQQHRHDVPGKKYGGVDDFVTHMLWLRSGSGNLSSITENMCVCACELVVGLVNSNIFMGDDSDRRAFALSERLEWDCFVSQTMPTRALVSPNFLSSVIHGWPESGKKRFMRYHVGNLRSTISKHAQMSFKLLEAAPHLVAPSNAELSRRLVQRWIVTTAVALGDLTFRALCLRFACALCAIGGATCDHLLTDVCSHIKSKKRFMRYHVGNLRSTISKHAQMSFKLLEAAPHLVAPSNAELSRRLVQRWIVTTAVALGDLTFRALCLRFACALCAIGGATCDHLLTDVCSHIKSDGGVFPDVQFSSGPLVVVSNIEVYPREYPYDDHYPYDDEHAKFLAKKERDEFEALLVASKHTSGSLHVADSSQKQEELQNTVDVLREVAEELMPSQCCFEEVHKSPYERIQVALAKGDHFSIQPREVSKVTQRDKPPITERKPKGKPTKKSLSSQIRTDQKAKPIFHWSDDGVMFLREKGAEWAWVVFLVQAARDIAQCSHTECKESHHITEACRMNLAPLPSNITDADGKVHTLRYVKILVTADPIEHESKSSDVGSDLPKDVIAVCFMDIDTIKTWCPTVGMFAGNLEKIRQLAGAP</sequence>
<dbReference type="AlphaFoldDB" id="A0A0S4JF00"/>
<protein>
    <submittedName>
        <fullName evidence="2">Multi-copy leucine-rich repeat protein, putative</fullName>
    </submittedName>
</protein>
<name>A0A0S4JF00_BODSA</name>